<evidence type="ECO:0000256" key="6">
    <source>
        <dbReference type="ARBA" id="ARBA00022679"/>
    </source>
</evidence>
<reference evidence="13" key="1">
    <citation type="submission" date="2018-04" db="EMBL/GenBank/DDBJ databases">
        <authorList>
            <person name="Liu S."/>
            <person name="Wang Z."/>
            <person name="Li J."/>
        </authorList>
    </citation>
    <scope>NUCLEOTIDE SEQUENCE [LARGE SCALE GENOMIC DNA]</scope>
    <source>
        <strain evidence="13">2189</strain>
    </source>
</reference>
<dbReference type="PANTHER" id="PTHR32438">
    <property type="entry name" value="4-ALPHA-GLUCANOTRANSFERASE DPE1, CHLOROPLASTIC/AMYLOPLASTIC"/>
    <property type="match status" value="1"/>
</dbReference>
<dbReference type="GO" id="GO:0005975">
    <property type="term" value="P:carbohydrate metabolic process"/>
    <property type="evidence" value="ECO:0007669"/>
    <property type="project" value="InterPro"/>
</dbReference>
<proteinExistence type="inferred from homology"/>
<feature type="domain" description="MalQ N-terminal beta-sandwich" evidence="11">
    <location>
        <begin position="71"/>
        <end position="161"/>
    </location>
</feature>
<dbReference type="SUPFAM" id="SSF51445">
    <property type="entry name" value="(Trans)glycosidases"/>
    <property type="match status" value="1"/>
</dbReference>
<dbReference type="NCBIfam" id="TIGR00217">
    <property type="entry name" value="malQ"/>
    <property type="match status" value="1"/>
</dbReference>
<dbReference type="EC" id="2.4.1.25" evidence="3 10"/>
<evidence type="ECO:0000256" key="4">
    <source>
        <dbReference type="ARBA" id="ARBA00020295"/>
    </source>
</evidence>
<dbReference type="InterPro" id="IPR017853">
    <property type="entry name" value="GH"/>
</dbReference>
<dbReference type="InterPro" id="IPR003385">
    <property type="entry name" value="Glyco_hydro_77"/>
</dbReference>
<evidence type="ECO:0000256" key="1">
    <source>
        <dbReference type="ARBA" id="ARBA00000439"/>
    </source>
</evidence>
<evidence type="ECO:0000256" key="9">
    <source>
        <dbReference type="ARBA" id="ARBA00031501"/>
    </source>
</evidence>
<evidence type="ECO:0000256" key="8">
    <source>
        <dbReference type="ARBA" id="ARBA00031423"/>
    </source>
</evidence>
<evidence type="ECO:0000256" key="5">
    <source>
        <dbReference type="ARBA" id="ARBA00022676"/>
    </source>
</evidence>
<dbReference type="AlphaFoldDB" id="A0A2U1T7L4"/>
<name>A0A2U1T7L4_9CORY</name>
<dbReference type="EMBL" id="QEEZ01000007">
    <property type="protein sequence ID" value="PWC01973.1"/>
    <property type="molecule type" value="Genomic_DNA"/>
</dbReference>
<keyword evidence="13" id="KW-1185">Reference proteome</keyword>
<keyword evidence="6 10" id="KW-0808">Transferase</keyword>
<comment type="similarity">
    <text evidence="2 10">Belongs to the disproportionating enzyme family.</text>
</comment>
<gene>
    <name evidence="12" type="primary">malQ</name>
    <name evidence="12" type="ORF">DF222_05195</name>
</gene>
<dbReference type="Pfam" id="PF02446">
    <property type="entry name" value="Glyco_hydro_77"/>
    <property type="match status" value="1"/>
</dbReference>
<evidence type="ECO:0000256" key="7">
    <source>
        <dbReference type="ARBA" id="ARBA00023277"/>
    </source>
</evidence>
<dbReference type="Gene3D" id="3.20.20.80">
    <property type="entry name" value="Glycosidases"/>
    <property type="match status" value="1"/>
</dbReference>
<accession>A0A2U1T7L4</accession>
<dbReference type="GO" id="GO:0004134">
    <property type="term" value="F:4-alpha-glucanotransferase activity"/>
    <property type="evidence" value="ECO:0007669"/>
    <property type="project" value="UniProtKB-EC"/>
</dbReference>
<organism evidence="12 13">
    <name type="scientific">Corynebacterium yudongzhengii</name>
    <dbReference type="NCBI Taxonomy" id="2080740"/>
    <lineage>
        <taxon>Bacteria</taxon>
        <taxon>Bacillati</taxon>
        <taxon>Actinomycetota</taxon>
        <taxon>Actinomycetes</taxon>
        <taxon>Mycobacteriales</taxon>
        <taxon>Corynebacteriaceae</taxon>
        <taxon>Corynebacterium</taxon>
    </lineage>
</organism>
<dbReference type="InterPro" id="IPR048458">
    <property type="entry name" value="MalQ_N"/>
</dbReference>
<keyword evidence="7 10" id="KW-0119">Carbohydrate metabolism</keyword>
<evidence type="ECO:0000256" key="3">
    <source>
        <dbReference type="ARBA" id="ARBA00012560"/>
    </source>
</evidence>
<dbReference type="PANTHER" id="PTHR32438:SF5">
    <property type="entry name" value="4-ALPHA-GLUCANOTRANSFERASE DPE1, CHLOROPLASTIC_AMYLOPLASTIC"/>
    <property type="match status" value="1"/>
</dbReference>
<evidence type="ECO:0000313" key="12">
    <source>
        <dbReference type="EMBL" id="PWC01973.1"/>
    </source>
</evidence>
<comment type="caution">
    <text evidence="12">The sequence shown here is derived from an EMBL/GenBank/DDBJ whole genome shotgun (WGS) entry which is preliminary data.</text>
</comment>
<sequence length="712" mass="78409">MTNQETLKELAADYGIATSYTSSAGERITASDRTLVTLLKAMGAALSDDPTDHELTAALNERRIQRATRPLPQSVVAVENTEAAFIVHVHDGAPANVWIELEDGGTREVYQDENWNPPFHHDGIDWGEASFHTPPDLPRGYHRLHLESEGCTAETALIITPQRLDSTDTYLEDRRFGVMAQLYSVRSEASWGIGDFHDLGELAALLHREIGADFLLINPLHAAEPVPPVENSPYLPTSRRFTNPIYLRIEDVEELGNLDSDTRAEIAELGASLAETNRSAEAIDRNPIYAAKLDVLREMFHFGLTEQHRAAFRDYCENEGSGLRDFGLWCAARENEQLTGSGRHAIAEDLDELAEFHMWLQFLCDEQLAAAQKRAVDAGMAIGIVTDLAVGVHPGGADAATMGEWMAPEASVGAPPDPYNQQGQDWSQPPFDPEALAEAGYQPWREMMSTVLRHSGGIRVDHILGLFRLFWMPRMQPPSTGTYVQYHHDAMVGVLALEAERAGAVVIGEDLGTFEPWVQDVLADRGVLGTSVLWFESSPTGDGPRRPADYRRLALSSVGTHDLPPTAGYLEGEHIRLRERLGLLETDAATEERQDLDWQAEILDAVSELGFFAGTPLDGQRFAGRGRDERGSTADLLVGLHRWIAATPSALTVTNLVDLVGDVRVQNQPGTNAEQYPNWCIPLCTGDGTPVVIEDLPDIELFHRVGDASRRS</sequence>
<evidence type="ECO:0000256" key="2">
    <source>
        <dbReference type="ARBA" id="ARBA00005684"/>
    </source>
</evidence>
<evidence type="ECO:0000259" key="11">
    <source>
        <dbReference type="Pfam" id="PF21226"/>
    </source>
</evidence>
<comment type="catalytic activity">
    <reaction evidence="1 10">
        <text>Transfers a segment of a (1-&gt;4)-alpha-D-glucan to a new position in an acceptor, which may be glucose or a (1-&gt;4)-alpha-D-glucan.</text>
        <dbReference type="EC" id="2.4.1.25"/>
    </reaction>
</comment>
<protein>
    <recommendedName>
        <fullName evidence="4 10">4-alpha-glucanotransferase</fullName>
        <ecNumber evidence="3 10">2.4.1.25</ecNumber>
    </recommendedName>
    <alternativeName>
        <fullName evidence="8 10">Amylomaltase</fullName>
    </alternativeName>
    <alternativeName>
        <fullName evidence="9 10">Disproportionating enzyme</fullName>
    </alternativeName>
</protein>
<dbReference type="RefSeq" id="WP_108431073.1">
    <property type="nucleotide sequence ID" value="NZ_CP026947.1"/>
</dbReference>
<keyword evidence="5 10" id="KW-0328">Glycosyltransferase</keyword>
<evidence type="ECO:0000313" key="13">
    <source>
        <dbReference type="Proteomes" id="UP000244989"/>
    </source>
</evidence>
<evidence type="ECO:0000256" key="10">
    <source>
        <dbReference type="RuleBase" id="RU361207"/>
    </source>
</evidence>
<dbReference type="KEGG" id="cyz:C3B44_03050"/>
<dbReference type="OrthoDB" id="9811841at2"/>
<dbReference type="Pfam" id="PF21226">
    <property type="entry name" value="MalQ_N"/>
    <property type="match status" value="1"/>
</dbReference>
<dbReference type="Proteomes" id="UP000244989">
    <property type="component" value="Unassembled WGS sequence"/>
</dbReference>